<dbReference type="EMBL" id="CAACVS010000025">
    <property type="protein sequence ID" value="VEU34297.1"/>
    <property type="molecule type" value="Genomic_DNA"/>
</dbReference>
<gene>
    <name evidence="2" type="ORF">PSNMU_V1.4_AUG-EV-PASAV3_0009990</name>
</gene>
<feature type="region of interest" description="Disordered" evidence="1">
    <location>
        <begin position="84"/>
        <end position="149"/>
    </location>
</feature>
<dbReference type="Proteomes" id="UP000291116">
    <property type="component" value="Unassembled WGS sequence"/>
</dbReference>
<feature type="region of interest" description="Disordered" evidence="1">
    <location>
        <begin position="1"/>
        <end position="32"/>
    </location>
</feature>
<evidence type="ECO:0000256" key="1">
    <source>
        <dbReference type="SAM" id="MobiDB-lite"/>
    </source>
</evidence>
<proteinExistence type="predicted"/>
<feature type="compositionally biased region" description="Low complexity" evidence="1">
    <location>
        <begin position="88"/>
        <end position="102"/>
    </location>
</feature>
<feature type="compositionally biased region" description="Polar residues" evidence="1">
    <location>
        <begin position="113"/>
        <end position="136"/>
    </location>
</feature>
<protein>
    <submittedName>
        <fullName evidence="2">Uncharacterized protein</fullName>
    </submittedName>
</protein>
<reference evidence="2 3" key="1">
    <citation type="submission" date="2019-01" db="EMBL/GenBank/DDBJ databases">
        <authorList>
            <person name="Ferrante I. M."/>
        </authorList>
    </citation>
    <scope>NUCLEOTIDE SEQUENCE [LARGE SCALE GENOMIC DNA]</scope>
    <source>
        <strain evidence="2 3">B856</strain>
    </source>
</reference>
<name>A0A448YWU2_9STRA</name>
<evidence type="ECO:0000313" key="2">
    <source>
        <dbReference type="EMBL" id="VEU34297.1"/>
    </source>
</evidence>
<organism evidence="2 3">
    <name type="scientific">Pseudo-nitzschia multistriata</name>
    <dbReference type="NCBI Taxonomy" id="183589"/>
    <lineage>
        <taxon>Eukaryota</taxon>
        <taxon>Sar</taxon>
        <taxon>Stramenopiles</taxon>
        <taxon>Ochrophyta</taxon>
        <taxon>Bacillariophyta</taxon>
        <taxon>Bacillariophyceae</taxon>
        <taxon>Bacillariophycidae</taxon>
        <taxon>Bacillariales</taxon>
        <taxon>Bacillariaceae</taxon>
        <taxon>Pseudo-nitzschia</taxon>
    </lineage>
</organism>
<sequence>MASKLFHCPRASSIHAGPGRDTEYHPTNANPNNFTAFEDDIYGFSFDDDSEEDEEDDGHCMLIDDSWTVTNFTNDADNACPLTDATQTTSLHPLSSPSSSLTYDEDTNIIPPASNQSWGIPRMTRNSQLRTKSYPGQDQRGAERSHKSKTKYKYHQVYSLPIVMSQLEWDHASMEERSFVLIFNSAVSNQLWGMNITSRVCRQDQQYLPTNTNPWDLFQASKTLYKLSLEYIQHNIRCVDKICIPAVFNNLSHLCKSLEGPASQEARCYDELLLKSVYWLIDSLPSTTINSNNNNSSGIYRDNFYDGDNDEIIDAFLENSFYLICESPTAVLAAAA</sequence>
<evidence type="ECO:0000313" key="3">
    <source>
        <dbReference type="Proteomes" id="UP000291116"/>
    </source>
</evidence>
<accession>A0A448YWU2</accession>
<dbReference type="AlphaFoldDB" id="A0A448YWU2"/>
<keyword evidence="3" id="KW-1185">Reference proteome</keyword>